<keyword evidence="2" id="KW-0843">Virulence</keyword>
<dbReference type="Pfam" id="PF03538">
    <property type="entry name" value="VRP1"/>
    <property type="match status" value="1"/>
</dbReference>
<dbReference type="RefSeq" id="WP_189653065.1">
    <property type="nucleotide sequence ID" value="NZ_BMRC01000035.1"/>
</dbReference>
<name>A0ABV5IT67_9ACTN</name>
<evidence type="ECO:0000313" key="9">
    <source>
        <dbReference type="Proteomes" id="UP001589647"/>
    </source>
</evidence>
<organism evidence="8 9">
    <name type="scientific">Nonomuraea spiralis</name>
    <dbReference type="NCBI Taxonomy" id="46182"/>
    <lineage>
        <taxon>Bacteria</taxon>
        <taxon>Bacillati</taxon>
        <taxon>Actinomycetota</taxon>
        <taxon>Actinomycetes</taxon>
        <taxon>Streptosporangiales</taxon>
        <taxon>Streptosporangiaceae</taxon>
        <taxon>Nonomuraea</taxon>
    </lineage>
</organism>
<dbReference type="InterPro" id="IPR041079">
    <property type="entry name" value="Neuraminidase-like"/>
</dbReference>
<dbReference type="Pfam" id="PF00045">
    <property type="entry name" value="Hemopexin"/>
    <property type="match status" value="9"/>
</dbReference>
<feature type="coiled-coil region" evidence="3">
    <location>
        <begin position="3953"/>
        <end position="3987"/>
    </location>
</feature>
<feature type="domain" description="Neuraminidase-like" evidence="6">
    <location>
        <begin position="2678"/>
        <end position="2814"/>
    </location>
</feature>
<proteinExistence type="predicted"/>
<dbReference type="Pfam" id="PF18413">
    <property type="entry name" value="Neuraminidase"/>
    <property type="match status" value="1"/>
</dbReference>
<evidence type="ECO:0000256" key="2">
    <source>
        <dbReference type="ARBA" id="ARBA00023026"/>
    </source>
</evidence>
<keyword evidence="1" id="KW-0732">Signal</keyword>
<dbReference type="InterPro" id="IPR046839">
    <property type="entry name" value="ABC_toxin_N"/>
</dbReference>
<dbReference type="EMBL" id="JBHMEI010000046">
    <property type="protein sequence ID" value="MFB9207175.1"/>
    <property type="molecule type" value="Genomic_DNA"/>
</dbReference>
<feature type="domain" description="Tc toxin complex TcA C-terminal TcB-binding" evidence="5">
    <location>
        <begin position="3958"/>
        <end position="4246"/>
    </location>
</feature>
<sequence length="4376" mass="481880">MARGEYLPDYEKLFDVELDYKQEDEARTVYSPGAYLTDLLGLMESVFQQPSLLAQDRRPDLKKILLDAENTFTESPYLDVVVEVLEKLVGQDPYELMLGLTFPFSMPFSLGEERFRNHLGRLRLGPDELYRLFAPDADAGTVARLYLGLSREDVTNATTAATSETQIKGLYGLAERERLNVLENVERFRRAAGVTALELRELLVQAEDPDRPPAKFFVNLGGDPVTMSEDGVTLGTMAGGKPGPVPPYWFDRVSRLVRLARRTGLSTTDLDRVLTVCCGGTLNAAALRTLAVVVHLTRGYDLTVDGVCGLVVPIRPADFEDLPPVSGDLLAAHNKEYRRRLARSIETAESDIVEVVRRYRERYNALEPSPFDRGEIGLAAIALLQRAGRFVSTLGISVGELFDLMEILESDPSVSRYSTFSVLGGVEAGTGDCYRILEGADPGSSLWLAQTLRAVASWTQAAGFDTRELVEILGGRSATRDDADQVAVLESLNQRFETVARAPGMFAGERFGERAAQVVHDIVGSHEHGVVSARDDRLLRLDPAQAAAAAYDAVTGLGMIVADDFAGLGLGERMAGKIYAQLVFCGRLRADGRLVTEGMPVSDHGLRLERDFESFREPLFKLINSVSNGTSSFYPSDLATLGGLTEEQQAELYDNLIYHGYVDTDGAVTSPGFFADEENVGHLLVNAGLTDVAPAVLDELRARIEQFRREPLALDPEIFAERRLNAPRLAESLRFNGYLDANGNYLDKVALSALTVGDFALAMEFYPHRRFILDAMKQQIAVLEEELHTFTADDFTPVADEAVAQRVMDALDGVYLSGGRVVAGLDDLTLGDGFTAAETSVVAGRIAECVRDEQPYRLDMEALGELGFDEDERTRVAAMLVAAGHLDGALAVRREALDYFRNVGNALEFALPGLEDFAKDVFFLLHPVAVRIAEAVGEITGALESGARAQETALTSVLADGFGVPQATVAAICAGVAGSLPEALDVLVPPVLVAGDESGEITAVPADPHLRAAYRRVRRFAALAGKLGMDPTEVAVAFQDQDLTGKYPEPLALPPNVETVDAVLRSGDGNIYLFAPGGYWVYSGATYALADPRPKSLIDLSPRFAGLTGVDAAFAHPGGAEWIVGRGLDGASHLYVKEPGSIRWAPRDQVWGKVRNNFDAPKRIDSAYVDEDGRTYLFCGDQYVRYSGSDYSAVDEGYPRGVGEWWQAEGHDAPLPPAFGASLDAAFQDVDGRTHLFTGGRYLDVGRGELPVSARWGRVRNTFDGAERLDSAFVARDGRAYLLRGNQTVAYSDSLENDGVRVDDGYPLRIESRFPGLPGEFETGIEAAFTDSGGLVHLFKDGWTIAAGESGVGLPEPTADRWGRVAEVLPGGVVDAALAGLDGRTYLFSGERYIRYSGADYSVVDLGYPRRIAGDWGGLRRVNASFVLDGKTYLFGVGGRLFDLPLAQAPELDAGRLSPALRRRFLEHGLSFAEGARVRGASPEWHVSTEQGVEVTLRSDPLQIEVHADGGDFYVRYATRDYTTPDAGYPKPVSDNWWNLPATLVADPDFTVIDAVFTGADGQTYLFSGERFVVFDSRHRWWSEPRTLAGHWDSLPFRQVDAAFVGKDGRTYVFSGGRYARYSTGDYTEIDDRYPADVRAFWGNVVSRIARTGRVDAALVMDATELVDGAEVTSRYTYLFSGDQYVRYLGDDLTHVQDGYPQALSALSREPRLAHLDVRLDAVDAAFADRRNVYLFRGTSCHVVSDTLHRRYDDLAIDGVTCAFVEDGAVLTQDAGGWSRRPALEGPPVAPARVRPRLLRAVPEEFRTGLDAVLSGADGNTYLFKGASCFNTRLNRDYPLTEEWGRPRNTIYQDNAVDAAFVGRDGKTYLFSGDQFVVYTDVDSTIDGEPRPVADHWGGLDNVVLAYVRAGKTYLFERPDGDGNLRHVVYSGADYTRPDDGYPAPADESFWDVPESYRVPGRTRPDAVLFEGDTMLLLFGERCVRFDETTREWSYPRPSERIWRGFGRGLEPGDALRTAFTAPDGSTYFFFAEQYARFADRAFGPLAAIRERWGRSPNPFVADGAGARVDAAFVHRGETTYLFSGDHYVRYTGSEYRYVDPGYPKKIIGNLRHEEAFANLPESFDDAMQDRAGSRMIDAVVANDRTVYVLAGGSCHVVSRAATGVVDLAALGRVRNTITEREKVDATLVKGPHTYLFSGDQYVRYTGTEYEFADDGHPRTIEAMPPYELGVQSWPEAFADGLDAAFRTAGGTTYLFKGTQYLRADGTSAARPITDQWGKVRNAFTEGAAVDAAFAAPTGELYAFRSGQYVRYRPGELEYVEQGYPRTVKDDWGDLPGRFETGPDGAFVFEGRTYLCQGPEYVRYSGGYHAVDRTFPQRFAHRWSDTAEYRLSDVHTITRFVDLVRARPDGLAAFLLDGPASVEDPYRYLADLFGWDLDEVRWARRNAALLTPVTSEEDRFEVEFLLRLVDLFVVTDRLGGAPSTLYADVWRNAFGGDLDAACTALYGLIERLHAPEEWTALSATIHDEINVLKRDALVAAAVGAGVPQELYDRFLIDVEMGGEGRTSRVREAIAAAQLYLHRYLLDLEPVTLHDGDEPDGLRQRVKTWWAWMRNYRVWEANRKVFLYPENYLRPELRTAKTPAFEALEDDLLQGEITRDKVEQAYKRYLDEYTEVSRLAIAGGYVYAEDGADEGVRRLVMFGRTRTEPRRYYCREAEFRDGAKLSATWEPWLKADVQIESERVYPVHAFGRVFVFWPVVETVAPEDPSGTKITATRTGDTDTQEVTAPPPAHRVRISYSFRNLNHEWVAAQVLPVEERRDAPISDVRLYVQASATVPGEGAGAHDSIVITCFYKVDGEEDHSSFALTPELYAVRAEGVPEPLRATRLKQIFDDPIEESKVVRFTMPAHEELEIGAWLSVDHKGGSFLCRPVSPPGGKDKLLSLSTNTDRLPTGWNPIDAAVELPGGTRYFFNNAGRFYVELATDRPDATRLSRLPIAGQWGHVPTPLYQSGVVDAVLVRGGQTYLFAGPEYYRYSGSPFGLLDEGYPKQLATNEERLPKWPKVDAAGSLPGDKEYFFSRELGYVDSDSLDAPRKLPWTLPGGAKVDTILLRDKVFVFSGDQYFRFSLDGGLDKGYPRPLAKNTDGLPQSGRVGAAFVYGDGAYFFDNTTRTYVSITSKDRKEYVQSDPSPTRNLGRAGTLVSRQGVDAAYVADGRLYLAKGAEYVRYTLTGDTIPDLVDRGYPKPMGQTVRAVFTRAGSRYAFSGTDYAVLEDGQELGGHLVFSPVAGNWGGLPDDWATRLTGVLDSKNLFLFLGAEYVKYAPERPYEVASLPHEIIRLTSSTAYRLNKALLTGGVAELLAPRTQEIDELPAFSETDSGPTTIKVGPQVVKQGYPTSSHLDFQSGNGIYYWEVFFHATVLIAQALNNAQRFDEARTWYEYVFDPTQPRYWRFLPFLSVDVKALVTGCRDDLREIGTEADKVAGLLNPILRALEALASAYQVHDLSTDEEGYLAGLASDGLKEVQGALADTVVPARARRALDGLGEKVAMIGRLRRQYDLVGDWDTMIRTYMDDPFDPHAIADLRPSAHRRAVVMAYVDNLLDWGDMLFRQYTGESLDEARMLYIFAHDLLGPRPENLGPRALTPARSYEQLTAGGAPAPSRNGAIAELTAGGALLKGAGEVHGSIDNPYFHIPGNSVFLDYWTRVEDRLRKIRASLDIMGISRPVPLFEPPADVMALVRGVAGGASPDQLALAAAVPVPHYRFAFTFRKAQELVDKLRQFAGDLLSVLERHDAEELALLQNRQEGTILGLNRAIKEAQVQIATEGLLELQVSRKSAEERVRYYEGLIAAGMSPLQQAQIEVMTGAAVAHFVGAGLKVGAAVAAALPQILIGPFIIGTEEGGIQVSDALNTGADIATTTAEGLSVLGELFGVRAEQERMAQDWAFQLAISRSDVAQLGHQVAGAELQVKVAQRELEVLKQEIANQEAVGAFMTSKFANAQLYQWMSGRLSGMYFQSYNLAYEMARAAQRAFQYERGIPEGEADYIRPTYWESRRNGLLAGESLSVDLERLGQAYVESDARGLEITKKVSLLALDPLAALNLRTTGRCEFALTEPLFDRDFPGHYRRRIRTLSVTFEGPEGPIGLNATLTQLDSKIVLSADPKAVKYLIDPKGPMPSTLRANWRAGQQIALSDLEEYKDNNGLFELRFDDDRYLPFEGTGAVSRWRLELPAGGAPALRDVVITVKYAAEQGGELFANAVKGMLKPYPAARFFDVATVFPDQWTAFAEGAEDVLTLPFTTGMFPGMIGRQITGVYAAYAPGTSARLLLNGDRRLALNDGKLLSTPGLLVGGAGWPLAVEGDRATLTGVGLILTYRAGVR</sequence>
<evidence type="ECO:0000313" key="8">
    <source>
        <dbReference type="EMBL" id="MFB9207175.1"/>
    </source>
</evidence>
<evidence type="ECO:0000259" key="6">
    <source>
        <dbReference type="Pfam" id="PF18413"/>
    </source>
</evidence>
<comment type="caution">
    <text evidence="8">The sequence shown here is derived from an EMBL/GenBank/DDBJ whole genome shotgun (WGS) entry which is preliminary data.</text>
</comment>
<feature type="region of interest" description="Disordered" evidence="4">
    <location>
        <begin position="2766"/>
        <end position="2787"/>
    </location>
</feature>
<evidence type="ECO:0000256" key="1">
    <source>
        <dbReference type="ARBA" id="ARBA00022729"/>
    </source>
</evidence>
<dbReference type="SMART" id="SM00120">
    <property type="entry name" value="HX"/>
    <property type="match status" value="21"/>
</dbReference>
<evidence type="ECO:0000259" key="5">
    <source>
        <dbReference type="Pfam" id="PF18276"/>
    </source>
</evidence>
<keyword evidence="9" id="KW-1185">Reference proteome</keyword>
<dbReference type="InterPro" id="IPR018487">
    <property type="entry name" value="Hemopexin-like_repeat"/>
</dbReference>
<reference evidence="8 9" key="1">
    <citation type="submission" date="2024-09" db="EMBL/GenBank/DDBJ databases">
        <authorList>
            <person name="Sun Q."/>
            <person name="Mori K."/>
        </authorList>
    </citation>
    <scope>NUCLEOTIDE SEQUENCE [LARGE SCALE GENOMIC DNA]</scope>
    <source>
        <strain evidence="8 9">CCM 3426</strain>
    </source>
</reference>
<evidence type="ECO:0000259" key="7">
    <source>
        <dbReference type="Pfam" id="PF20220"/>
    </source>
</evidence>
<feature type="domain" description="ABC toxin N-terminal" evidence="7">
    <location>
        <begin position="2527"/>
        <end position="2648"/>
    </location>
</feature>
<dbReference type="InterPro" id="IPR040840">
    <property type="entry name" value="TcA_TcB_BD"/>
</dbReference>
<evidence type="ECO:0000256" key="3">
    <source>
        <dbReference type="SAM" id="Coils"/>
    </source>
</evidence>
<protein>
    <submittedName>
        <fullName evidence="8">Hemopexin repeat-containing protein</fullName>
    </submittedName>
</protein>
<dbReference type="Gene3D" id="2.110.10.10">
    <property type="entry name" value="Hemopexin-like domain"/>
    <property type="match status" value="12"/>
</dbReference>
<dbReference type="PANTHER" id="PTHR22917">
    <property type="entry name" value="HEMOPEXIN DOMAIN-CONTAINING PROTEIN"/>
    <property type="match status" value="1"/>
</dbReference>
<dbReference type="PROSITE" id="PS51642">
    <property type="entry name" value="HEMOPEXIN_2"/>
    <property type="match status" value="15"/>
</dbReference>
<dbReference type="Pfam" id="PF18276">
    <property type="entry name" value="TcA_TcB_BD"/>
    <property type="match status" value="1"/>
</dbReference>
<evidence type="ECO:0000256" key="4">
    <source>
        <dbReference type="SAM" id="MobiDB-lite"/>
    </source>
</evidence>
<dbReference type="InterPro" id="IPR051298">
    <property type="entry name" value="Heme_transport/Cell_adhesion"/>
</dbReference>
<dbReference type="InterPro" id="IPR036375">
    <property type="entry name" value="Hemopexin-like_dom_sf"/>
</dbReference>
<dbReference type="Pfam" id="PF20220">
    <property type="entry name" value="ABC_toxin_N"/>
    <property type="match status" value="1"/>
</dbReference>
<dbReference type="PANTHER" id="PTHR22917:SF6">
    <property type="entry name" value="EG:8D8.2 PROTEIN-RELATED"/>
    <property type="match status" value="1"/>
</dbReference>
<dbReference type="Proteomes" id="UP001589647">
    <property type="component" value="Unassembled WGS sequence"/>
</dbReference>
<accession>A0ABV5IT67</accession>
<gene>
    <name evidence="8" type="ORF">ACFFV7_38710</name>
</gene>
<keyword evidence="3" id="KW-0175">Coiled coil</keyword>
<dbReference type="InterPro" id="IPR018003">
    <property type="entry name" value="Insecticidal_toxin/plasmid_vir"/>
</dbReference>
<dbReference type="SUPFAM" id="SSF50923">
    <property type="entry name" value="Hemopexin-like domain"/>
    <property type="match status" value="11"/>
</dbReference>